<dbReference type="EC" id="2.7.13.3" evidence="3"/>
<name>A0ABU9BAS7_9BURK</name>
<keyword evidence="15" id="KW-0547">Nucleotide-binding</keyword>
<dbReference type="CDD" id="cd00082">
    <property type="entry name" value="HisKA"/>
    <property type="match status" value="1"/>
</dbReference>
<dbReference type="SMART" id="SM00387">
    <property type="entry name" value="HATPase_c"/>
    <property type="match status" value="1"/>
</dbReference>
<dbReference type="CDD" id="cd00075">
    <property type="entry name" value="HATPase"/>
    <property type="match status" value="1"/>
</dbReference>
<proteinExistence type="predicted"/>
<dbReference type="PROSITE" id="PS50885">
    <property type="entry name" value="HAMP"/>
    <property type="match status" value="1"/>
</dbReference>
<accession>A0ABU9BAS7</accession>
<evidence type="ECO:0000256" key="9">
    <source>
        <dbReference type="ARBA" id="ARBA00023012"/>
    </source>
</evidence>
<evidence type="ECO:0000256" key="4">
    <source>
        <dbReference type="ARBA" id="ARBA00022553"/>
    </source>
</evidence>
<keyword evidence="7" id="KW-0418">Kinase</keyword>
<dbReference type="PROSITE" id="PS50109">
    <property type="entry name" value="HIS_KIN"/>
    <property type="match status" value="1"/>
</dbReference>
<keyword evidence="15" id="KW-0067">ATP-binding</keyword>
<evidence type="ECO:0000256" key="11">
    <source>
        <dbReference type="SAM" id="MobiDB-lite"/>
    </source>
</evidence>
<evidence type="ECO:0000256" key="1">
    <source>
        <dbReference type="ARBA" id="ARBA00000085"/>
    </source>
</evidence>
<reference evidence="15 16" key="1">
    <citation type="submission" date="2024-04" db="EMBL/GenBank/DDBJ databases">
        <title>Novel species of the genus Ideonella isolated from streams.</title>
        <authorList>
            <person name="Lu H."/>
        </authorList>
    </citation>
    <scope>NUCLEOTIDE SEQUENCE [LARGE SCALE GENOMIC DNA]</scope>
    <source>
        <strain evidence="15 16">BYS139W</strain>
    </source>
</reference>
<dbReference type="PRINTS" id="PR00344">
    <property type="entry name" value="BCTRLSENSOR"/>
</dbReference>
<keyword evidence="10 12" id="KW-0472">Membrane</keyword>
<dbReference type="Proteomes" id="UP001368500">
    <property type="component" value="Unassembled WGS sequence"/>
</dbReference>
<dbReference type="Gene3D" id="1.10.287.130">
    <property type="match status" value="1"/>
</dbReference>
<feature type="domain" description="HAMP" evidence="14">
    <location>
        <begin position="221"/>
        <end position="276"/>
    </location>
</feature>
<feature type="domain" description="Histidine kinase" evidence="13">
    <location>
        <begin position="284"/>
        <end position="506"/>
    </location>
</feature>
<evidence type="ECO:0000313" key="15">
    <source>
        <dbReference type="EMBL" id="MEK8026130.1"/>
    </source>
</evidence>
<feature type="compositionally biased region" description="Polar residues" evidence="11">
    <location>
        <begin position="24"/>
        <end position="33"/>
    </location>
</feature>
<evidence type="ECO:0000256" key="3">
    <source>
        <dbReference type="ARBA" id="ARBA00012438"/>
    </source>
</evidence>
<dbReference type="InterPro" id="IPR004358">
    <property type="entry name" value="Sig_transdc_His_kin-like_C"/>
</dbReference>
<dbReference type="InterPro" id="IPR050428">
    <property type="entry name" value="TCS_sensor_his_kinase"/>
</dbReference>
<evidence type="ECO:0000256" key="10">
    <source>
        <dbReference type="ARBA" id="ARBA00023136"/>
    </source>
</evidence>
<dbReference type="Pfam" id="PF00512">
    <property type="entry name" value="HisKA"/>
    <property type="match status" value="1"/>
</dbReference>
<dbReference type="InterPro" id="IPR036097">
    <property type="entry name" value="HisK_dim/P_sf"/>
</dbReference>
<dbReference type="PANTHER" id="PTHR45436">
    <property type="entry name" value="SENSOR HISTIDINE KINASE YKOH"/>
    <property type="match status" value="1"/>
</dbReference>
<evidence type="ECO:0000313" key="16">
    <source>
        <dbReference type="Proteomes" id="UP001368500"/>
    </source>
</evidence>
<comment type="catalytic activity">
    <reaction evidence="1">
        <text>ATP + protein L-histidine = ADP + protein N-phospho-L-histidine.</text>
        <dbReference type="EC" id="2.7.13.3"/>
    </reaction>
</comment>
<organism evidence="15 16">
    <name type="scientific">Pseudaquabacterium rugosum</name>
    <dbReference type="NCBI Taxonomy" id="2984194"/>
    <lineage>
        <taxon>Bacteria</taxon>
        <taxon>Pseudomonadati</taxon>
        <taxon>Pseudomonadota</taxon>
        <taxon>Betaproteobacteria</taxon>
        <taxon>Burkholderiales</taxon>
        <taxon>Sphaerotilaceae</taxon>
        <taxon>Pseudaquabacterium</taxon>
    </lineage>
</organism>
<evidence type="ECO:0000256" key="5">
    <source>
        <dbReference type="ARBA" id="ARBA00022679"/>
    </source>
</evidence>
<keyword evidence="16" id="KW-1185">Reference proteome</keyword>
<comment type="subcellular location">
    <subcellularLocation>
        <location evidence="2">Membrane</location>
        <topology evidence="2">Multi-pass membrane protein</topology>
    </subcellularLocation>
</comment>
<dbReference type="InterPro" id="IPR005467">
    <property type="entry name" value="His_kinase_dom"/>
</dbReference>
<keyword evidence="6 12" id="KW-0812">Transmembrane</keyword>
<keyword evidence="5" id="KW-0808">Transferase</keyword>
<evidence type="ECO:0000256" key="2">
    <source>
        <dbReference type="ARBA" id="ARBA00004141"/>
    </source>
</evidence>
<dbReference type="InterPro" id="IPR003594">
    <property type="entry name" value="HATPase_dom"/>
</dbReference>
<evidence type="ECO:0000256" key="12">
    <source>
        <dbReference type="SAM" id="Phobius"/>
    </source>
</evidence>
<evidence type="ECO:0000259" key="14">
    <source>
        <dbReference type="PROSITE" id="PS50885"/>
    </source>
</evidence>
<dbReference type="InterPro" id="IPR036890">
    <property type="entry name" value="HATPase_C_sf"/>
</dbReference>
<feature type="region of interest" description="Disordered" evidence="11">
    <location>
        <begin position="1"/>
        <end position="43"/>
    </location>
</feature>
<dbReference type="EMBL" id="JBBUTF010000007">
    <property type="protein sequence ID" value="MEK8026130.1"/>
    <property type="molecule type" value="Genomic_DNA"/>
</dbReference>
<dbReference type="PANTHER" id="PTHR45436:SF15">
    <property type="entry name" value="SENSOR HISTIDINE KINASE CUSS"/>
    <property type="match status" value="1"/>
</dbReference>
<evidence type="ECO:0000256" key="8">
    <source>
        <dbReference type="ARBA" id="ARBA00022989"/>
    </source>
</evidence>
<dbReference type="InterPro" id="IPR003661">
    <property type="entry name" value="HisK_dim/P_dom"/>
</dbReference>
<dbReference type="Gene3D" id="3.30.565.10">
    <property type="entry name" value="Histidine kinase-like ATPase, C-terminal domain"/>
    <property type="match status" value="1"/>
</dbReference>
<evidence type="ECO:0000259" key="13">
    <source>
        <dbReference type="PROSITE" id="PS50109"/>
    </source>
</evidence>
<keyword evidence="9" id="KW-0902">Two-component regulatory system</keyword>
<dbReference type="SUPFAM" id="SSF55874">
    <property type="entry name" value="ATPase domain of HSP90 chaperone/DNA topoisomerase II/histidine kinase"/>
    <property type="match status" value="1"/>
</dbReference>
<dbReference type="GO" id="GO:0005524">
    <property type="term" value="F:ATP binding"/>
    <property type="evidence" value="ECO:0007669"/>
    <property type="project" value="UniProtKB-KW"/>
</dbReference>
<dbReference type="SMART" id="SM00388">
    <property type="entry name" value="HisKA"/>
    <property type="match status" value="1"/>
</dbReference>
<dbReference type="RefSeq" id="WP_341373913.1">
    <property type="nucleotide sequence ID" value="NZ_JBBUTF010000007.1"/>
</dbReference>
<comment type="caution">
    <text evidence="15">The sequence shown here is derived from an EMBL/GenBank/DDBJ whole genome shotgun (WGS) entry which is preliminary data.</text>
</comment>
<protein>
    <recommendedName>
        <fullName evidence="3">histidine kinase</fullName>
        <ecNumber evidence="3">2.7.13.3</ecNumber>
    </recommendedName>
</protein>
<evidence type="ECO:0000256" key="6">
    <source>
        <dbReference type="ARBA" id="ARBA00022692"/>
    </source>
</evidence>
<evidence type="ECO:0000256" key="7">
    <source>
        <dbReference type="ARBA" id="ARBA00022777"/>
    </source>
</evidence>
<keyword evidence="4" id="KW-0597">Phosphoprotein</keyword>
<gene>
    <name evidence="15" type="ORF">AACH11_09185</name>
</gene>
<feature type="transmembrane region" description="Helical" evidence="12">
    <location>
        <begin position="69"/>
        <end position="89"/>
    </location>
</feature>
<sequence length="506" mass="53324">MPTTDPAPGAAPARAAADLPTPAQVQAQATPTPTARHWPPRLPGPADLPLVQRLGPLLRRTRRSIRARLIASLMLGLAAVAVSVGMVTYRNVLHEAEQLFDYQLRQMALGLRDQGEISPDEAAALNDEDLDFVIQIWHLDGRIVYASRRHRALPGRAVLGYADVDVAGGERWRSFAVAAAGRVIQVAQPLRIRRALAAESAWRAVWPLLAGAPLLAAALWWLVSRALAPLQRTAAQIAARDAASLEPLPLRHLPDEVAPLVQALNGLLGRLDQALDAQRAFIADAAHELRSPLTALKLQAQLLQRVPAGPDRDAVHAQLVAGVDRAGRLVAQLLTLARSEPGGAQAAQASCVDLASLSAQVLADAQPLACARAQQLSGPADAGGLPMAVRGDAAGLGALVRNLVDNALRYTPDGGHVQLDLAAVADDRGRPGWRLRVDDDGPGIAPSERERVFERFVRGAAGNGQTGSGLGLAIVRRVAETLGGTVTLGDAPSGGLRAEVWLPAAD</sequence>
<dbReference type="SUPFAM" id="SSF47384">
    <property type="entry name" value="Homodimeric domain of signal transducing histidine kinase"/>
    <property type="match status" value="1"/>
</dbReference>
<keyword evidence="8 12" id="KW-1133">Transmembrane helix</keyword>
<dbReference type="InterPro" id="IPR003660">
    <property type="entry name" value="HAMP_dom"/>
</dbReference>
<dbReference type="Pfam" id="PF02518">
    <property type="entry name" value="HATPase_c"/>
    <property type="match status" value="1"/>
</dbReference>
<feature type="compositionally biased region" description="Low complexity" evidence="11">
    <location>
        <begin position="1"/>
        <end position="23"/>
    </location>
</feature>